<accession>A0A317XLN0</accession>
<gene>
    <name evidence="1" type="ORF">BCV70DRAFT_126612</name>
</gene>
<sequence>MAARGCRIIRPTRRFEQVRRYCTSRCMRNSTGQAKQTMCGCRELDSEANRFHVSLACPHWRRGYCTSQSWSTANRPDTDESAALVGRVVRDVHTASPDLPFTKSLRDPLYVSMASWCNRPRRVTPLSLPPPEQSSTKVVDSAHYKAGRRSPLQLPRISRLCTALYCTCT</sequence>
<keyword evidence="2" id="KW-1185">Reference proteome</keyword>
<dbReference type="EMBL" id="KZ819196">
    <property type="protein sequence ID" value="PWY99225.1"/>
    <property type="molecule type" value="Genomic_DNA"/>
</dbReference>
<evidence type="ECO:0000313" key="1">
    <source>
        <dbReference type="EMBL" id="PWY99225.1"/>
    </source>
</evidence>
<dbReference type="Proteomes" id="UP000246740">
    <property type="component" value="Unassembled WGS sequence"/>
</dbReference>
<evidence type="ECO:0000313" key="2">
    <source>
        <dbReference type="Proteomes" id="UP000246740"/>
    </source>
</evidence>
<reference evidence="1 2" key="1">
    <citation type="journal article" date="2018" name="Mol. Biol. Evol.">
        <title>Broad Genomic Sampling Reveals a Smut Pathogenic Ancestry of the Fungal Clade Ustilaginomycotina.</title>
        <authorList>
            <person name="Kijpornyongpan T."/>
            <person name="Mondo S.J."/>
            <person name="Barry K."/>
            <person name="Sandor L."/>
            <person name="Lee J."/>
            <person name="Lipzen A."/>
            <person name="Pangilinan J."/>
            <person name="LaButti K."/>
            <person name="Hainaut M."/>
            <person name="Henrissat B."/>
            <person name="Grigoriev I.V."/>
            <person name="Spatafora J.W."/>
            <person name="Aime M.C."/>
        </authorList>
    </citation>
    <scope>NUCLEOTIDE SEQUENCE [LARGE SCALE GENOMIC DNA]</scope>
    <source>
        <strain evidence="1 2">MCA 3645</strain>
    </source>
</reference>
<name>A0A317XLN0_9BASI</name>
<dbReference type="AlphaFoldDB" id="A0A317XLN0"/>
<organism evidence="1 2">
    <name type="scientific">Testicularia cyperi</name>
    <dbReference type="NCBI Taxonomy" id="1882483"/>
    <lineage>
        <taxon>Eukaryota</taxon>
        <taxon>Fungi</taxon>
        <taxon>Dikarya</taxon>
        <taxon>Basidiomycota</taxon>
        <taxon>Ustilaginomycotina</taxon>
        <taxon>Ustilaginomycetes</taxon>
        <taxon>Ustilaginales</taxon>
        <taxon>Anthracoideaceae</taxon>
        <taxon>Testicularia</taxon>
    </lineage>
</organism>
<proteinExistence type="predicted"/>
<protein>
    <submittedName>
        <fullName evidence="1">Uncharacterized protein</fullName>
    </submittedName>
</protein>
<dbReference type="InParanoid" id="A0A317XLN0"/>